<reference evidence="2" key="1">
    <citation type="submission" date="2022-11" db="UniProtKB">
        <authorList>
            <consortium name="WormBaseParasite"/>
        </authorList>
    </citation>
    <scope>IDENTIFICATION</scope>
</reference>
<sequence>MSDMTKIAMLGIICSSVEDNKVINDIKIQHLGETINAIARKMHSWIVSELNSAWPVVIKKFAEEEMKKINESNYDYIAKLIQKSANDRGPSSFLHQVIILPPWNDIYFKSVCEDYVCQEIVSKARLYITRYNLLGENGLDLFQRNYNANKWMLKNRNTLKAAMERIVDTWSRTIIGTDDILEAIMTEMESSLGTKLVDTSLYRSMVFVYNSAWLEEKCVIPLGFATNKIEDKEAYSIIEYAVNPRPFNAKRFKIIFMI</sequence>
<dbReference type="WBParaSite" id="Minc3s00043g02426">
    <property type="protein sequence ID" value="Minc3s00043g02426"/>
    <property type="gene ID" value="Minc3s00043g02426"/>
</dbReference>
<evidence type="ECO:0000313" key="1">
    <source>
        <dbReference type="Proteomes" id="UP000887563"/>
    </source>
</evidence>
<protein>
    <submittedName>
        <fullName evidence="2">Uncharacterized protein</fullName>
    </submittedName>
</protein>
<accession>A0A914KM22</accession>
<organism evidence="1 2">
    <name type="scientific">Meloidogyne incognita</name>
    <name type="common">Southern root-knot nematode worm</name>
    <name type="synonym">Oxyuris incognita</name>
    <dbReference type="NCBI Taxonomy" id="6306"/>
    <lineage>
        <taxon>Eukaryota</taxon>
        <taxon>Metazoa</taxon>
        <taxon>Ecdysozoa</taxon>
        <taxon>Nematoda</taxon>
        <taxon>Chromadorea</taxon>
        <taxon>Rhabditida</taxon>
        <taxon>Tylenchina</taxon>
        <taxon>Tylenchomorpha</taxon>
        <taxon>Tylenchoidea</taxon>
        <taxon>Meloidogynidae</taxon>
        <taxon>Meloidogyninae</taxon>
        <taxon>Meloidogyne</taxon>
        <taxon>Meloidogyne incognita group</taxon>
    </lineage>
</organism>
<keyword evidence="1" id="KW-1185">Reference proteome</keyword>
<dbReference type="AlphaFoldDB" id="A0A914KM22"/>
<proteinExistence type="predicted"/>
<name>A0A914KM22_MELIC</name>
<dbReference type="Proteomes" id="UP000887563">
    <property type="component" value="Unplaced"/>
</dbReference>
<evidence type="ECO:0000313" key="2">
    <source>
        <dbReference type="WBParaSite" id="Minc3s00043g02426"/>
    </source>
</evidence>